<sequence>MRKGHQGWRVDFFAREAIAVRLMEVLEHPTQMQMLCEATRKPWWQSPICNRLFAPTISLHDLCFRTSVVMLSFVPSAITNEAVLRV</sequence>
<organism evidence="1">
    <name type="scientific">Lyngbya confervoides BDU141951</name>
    <dbReference type="NCBI Taxonomy" id="1574623"/>
    <lineage>
        <taxon>Bacteria</taxon>
        <taxon>Bacillati</taxon>
        <taxon>Cyanobacteriota</taxon>
        <taxon>Cyanophyceae</taxon>
        <taxon>Oscillatoriophycideae</taxon>
        <taxon>Oscillatoriales</taxon>
        <taxon>Microcoleaceae</taxon>
        <taxon>Lyngbya</taxon>
    </lineage>
</organism>
<proteinExistence type="predicted"/>
<gene>
    <name evidence="1" type="ORF">QQ91_012505</name>
</gene>
<protein>
    <submittedName>
        <fullName evidence="1">Uncharacterized protein</fullName>
    </submittedName>
</protein>
<evidence type="ECO:0000313" key="1">
    <source>
        <dbReference type="EMBL" id="NEV67934.1"/>
    </source>
</evidence>
<name>A0A0C1Y3T7_9CYAN</name>
<dbReference type="EMBL" id="JTHE02000003">
    <property type="protein sequence ID" value="NEV67934.1"/>
    <property type="molecule type" value="Genomic_DNA"/>
</dbReference>
<reference evidence="1" key="1">
    <citation type="submission" date="2014-11" db="EMBL/GenBank/DDBJ databases">
        <authorList>
            <person name="Malar M.C."/>
            <person name="Sen D."/>
            <person name="Tripathy S."/>
        </authorList>
    </citation>
    <scope>NUCLEOTIDE SEQUENCE</scope>
    <source>
        <strain evidence="1">BDU141951</strain>
    </source>
</reference>
<comment type="caution">
    <text evidence="1">The sequence shown here is derived from an EMBL/GenBank/DDBJ whole genome shotgun (WGS) entry which is preliminary data.</text>
</comment>
<reference evidence="1" key="3">
    <citation type="submission" date="2020-02" db="EMBL/GenBank/DDBJ databases">
        <authorList>
            <person name="Sarangi A.N."/>
            <person name="Ghosh S."/>
            <person name="Mukherjee M."/>
            <person name="Tripathy S."/>
        </authorList>
    </citation>
    <scope>NUCLEOTIDE SEQUENCE</scope>
    <source>
        <strain evidence="1">BDU141951</strain>
    </source>
</reference>
<dbReference type="AlphaFoldDB" id="A0A0C1Y3T7"/>
<reference evidence="1" key="2">
    <citation type="journal article" date="2015" name="Genome Announc.">
        <title>Draft Genome Sequence of Filamentous Marine Cyanobacterium Lyngbya confervoides Strain BDU141951.</title>
        <authorList>
            <person name="Chandrababunaidu M.M."/>
            <person name="Sen D."/>
            <person name="Tripathy S."/>
        </authorList>
    </citation>
    <scope>NUCLEOTIDE SEQUENCE</scope>
    <source>
        <strain evidence="1">BDU141951</strain>
    </source>
</reference>
<accession>A0A0C1Y3T7</accession>